<dbReference type="GO" id="GO:0003700">
    <property type="term" value="F:DNA-binding transcription factor activity"/>
    <property type="evidence" value="ECO:0007669"/>
    <property type="project" value="InterPro"/>
</dbReference>
<dbReference type="Gene3D" id="3.40.250.10">
    <property type="entry name" value="Rhodanese-like domain"/>
    <property type="match status" value="1"/>
</dbReference>
<dbReference type="AlphaFoldDB" id="A0A437SXI0"/>
<dbReference type="RefSeq" id="WP_103660558.1">
    <property type="nucleotide sequence ID" value="NZ_ML136873.1"/>
</dbReference>
<evidence type="ECO:0000313" key="4">
    <source>
        <dbReference type="EMBL" id="RVU71517.1"/>
    </source>
</evidence>
<dbReference type="Pfam" id="PF01022">
    <property type="entry name" value="HTH_5"/>
    <property type="match status" value="1"/>
</dbReference>
<dbReference type="PANTHER" id="PTHR43031">
    <property type="entry name" value="FAD-DEPENDENT OXIDOREDUCTASE"/>
    <property type="match status" value="1"/>
</dbReference>
<name>A0A437SXI0_9LACO</name>
<dbReference type="InterPro" id="IPR001763">
    <property type="entry name" value="Rhodanese-like_dom"/>
</dbReference>
<dbReference type="PROSITE" id="PS50987">
    <property type="entry name" value="HTH_ARSR_2"/>
    <property type="match status" value="1"/>
</dbReference>
<dbReference type="PANTHER" id="PTHR43031:SF18">
    <property type="entry name" value="RHODANESE-RELATED SULFURTRANSFERASES"/>
    <property type="match status" value="1"/>
</dbReference>
<dbReference type="InterPro" id="IPR001845">
    <property type="entry name" value="HTH_ArsR_DNA-bd_dom"/>
</dbReference>
<evidence type="ECO:0000256" key="1">
    <source>
        <dbReference type="ARBA" id="ARBA00023125"/>
    </source>
</evidence>
<reference evidence="4 5" key="1">
    <citation type="submission" date="2018-12" db="EMBL/GenBank/DDBJ databases">
        <authorList>
            <person name="Meng J."/>
        </authorList>
    </citation>
    <scope>NUCLEOTIDE SEQUENCE [LARGE SCALE GENOMIC DNA]</scope>
    <source>
        <strain evidence="4 5">HT111-2</strain>
    </source>
</reference>
<dbReference type="SMART" id="SM00450">
    <property type="entry name" value="RHOD"/>
    <property type="match status" value="1"/>
</dbReference>
<protein>
    <submittedName>
        <fullName evidence="4">ArsR family transcriptional regulator</fullName>
    </submittedName>
</protein>
<dbReference type="InterPro" id="IPR036388">
    <property type="entry name" value="WH-like_DNA-bd_sf"/>
</dbReference>
<sequence>MDKQYQYKTEMFTALAQMAKGLASDSRLVILHLLFQAPSTVETLAKESGLSVANTSRHLQVLKQSNLVKSVKDGNYIIYSLANYKIYDLINLLIDIGEDEIADFKKAQNTANSEPGVKTISLADAKKIKAHSFMLDARTEHEYNEGHVDGAVNIPYTEIEEHLQELPKNQPIIVYCRGRLCPITNDVTKELNDNGFEAYSLNNTCRDWQELNC</sequence>
<dbReference type="Gene3D" id="1.10.10.10">
    <property type="entry name" value="Winged helix-like DNA-binding domain superfamily/Winged helix DNA-binding domain"/>
    <property type="match status" value="1"/>
</dbReference>
<dbReference type="SMART" id="SM00418">
    <property type="entry name" value="HTH_ARSR"/>
    <property type="match status" value="1"/>
</dbReference>
<dbReference type="Pfam" id="PF00581">
    <property type="entry name" value="Rhodanese"/>
    <property type="match status" value="1"/>
</dbReference>
<dbReference type="Proteomes" id="UP000288291">
    <property type="component" value="Unassembled WGS sequence"/>
</dbReference>
<keyword evidence="5" id="KW-1185">Reference proteome</keyword>
<dbReference type="CDD" id="cd00158">
    <property type="entry name" value="RHOD"/>
    <property type="match status" value="1"/>
</dbReference>
<dbReference type="GO" id="GO:0003677">
    <property type="term" value="F:DNA binding"/>
    <property type="evidence" value="ECO:0007669"/>
    <property type="project" value="UniProtKB-KW"/>
</dbReference>
<gene>
    <name evidence="4" type="ORF">EJK17_02110</name>
</gene>
<feature type="domain" description="HTH arsR-type" evidence="3">
    <location>
        <begin position="7"/>
        <end position="101"/>
    </location>
</feature>
<accession>A0A437SXI0</accession>
<dbReference type="InterPro" id="IPR036873">
    <property type="entry name" value="Rhodanese-like_dom_sf"/>
</dbReference>
<keyword evidence="1" id="KW-0238">DNA-binding</keyword>
<proteinExistence type="predicted"/>
<dbReference type="PROSITE" id="PS50206">
    <property type="entry name" value="RHODANESE_3"/>
    <property type="match status" value="1"/>
</dbReference>
<dbReference type="InterPro" id="IPR050229">
    <property type="entry name" value="GlpE_sulfurtransferase"/>
</dbReference>
<organism evidence="4 5">
    <name type="scientific">Lactobacillus xujianguonis</name>
    <dbReference type="NCBI Taxonomy" id="2495899"/>
    <lineage>
        <taxon>Bacteria</taxon>
        <taxon>Bacillati</taxon>
        <taxon>Bacillota</taxon>
        <taxon>Bacilli</taxon>
        <taxon>Lactobacillales</taxon>
        <taxon>Lactobacillaceae</taxon>
        <taxon>Lactobacillus</taxon>
    </lineage>
</organism>
<feature type="domain" description="Rhodanese" evidence="2">
    <location>
        <begin position="135"/>
        <end position="204"/>
    </location>
</feature>
<evidence type="ECO:0000259" key="2">
    <source>
        <dbReference type="PROSITE" id="PS50206"/>
    </source>
</evidence>
<dbReference type="CDD" id="cd00090">
    <property type="entry name" value="HTH_ARSR"/>
    <property type="match status" value="1"/>
</dbReference>
<evidence type="ECO:0000313" key="5">
    <source>
        <dbReference type="Proteomes" id="UP000288291"/>
    </source>
</evidence>
<comment type="caution">
    <text evidence="4">The sequence shown here is derived from an EMBL/GenBank/DDBJ whole genome shotgun (WGS) entry which is preliminary data.</text>
</comment>
<dbReference type="SUPFAM" id="SSF52821">
    <property type="entry name" value="Rhodanese/Cell cycle control phosphatase"/>
    <property type="match status" value="1"/>
</dbReference>
<dbReference type="InterPro" id="IPR011991">
    <property type="entry name" value="ArsR-like_HTH"/>
</dbReference>
<dbReference type="SUPFAM" id="SSF46785">
    <property type="entry name" value="Winged helix' DNA-binding domain"/>
    <property type="match status" value="1"/>
</dbReference>
<dbReference type="PRINTS" id="PR00778">
    <property type="entry name" value="HTHARSR"/>
</dbReference>
<dbReference type="InterPro" id="IPR036390">
    <property type="entry name" value="WH_DNA-bd_sf"/>
</dbReference>
<dbReference type="NCBIfam" id="NF033788">
    <property type="entry name" value="HTH_metalloreg"/>
    <property type="match status" value="1"/>
</dbReference>
<evidence type="ECO:0000259" key="3">
    <source>
        <dbReference type="PROSITE" id="PS50987"/>
    </source>
</evidence>
<dbReference type="EMBL" id="RXIA01000004">
    <property type="protein sequence ID" value="RVU71517.1"/>
    <property type="molecule type" value="Genomic_DNA"/>
</dbReference>